<gene>
    <name evidence="2" type="ORF">PP769_01075</name>
</gene>
<sequence>MNHDNTPEEPNDSKLNDAEDPKVVSPKKIKKELSVVSLPHDNDVMAQEMADLFDEDRVTHKHGNAEPEKD</sequence>
<protein>
    <submittedName>
        <fullName evidence="2">Uncharacterized protein</fullName>
    </submittedName>
</protein>
<evidence type="ECO:0000313" key="3">
    <source>
        <dbReference type="Proteomes" id="UP001302719"/>
    </source>
</evidence>
<feature type="region of interest" description="Disordered" evidence="1">
    <location>
        <begin position="1"/>
        <end position="26"/>
    </location>
</feature>
<dbReference type="EMBL" id="CP116967">
    <property type="protein sequence ID" value="WNM58385.1"/>
    <property type="molecule type" value="Genomic_DNA"/>
</dbReference>
<dbReference type="KEGG" id="nall:PP769_01075"/>
<name>A0AA96GE90_9BACT</name>
<dbReference type="RefSeq" id="WP_312644138.1">
    <property type="nucleotide sequence ID" value="NZ_CP116967.1"/>
</dbReference>
<reference evidence="2 3" key="1">
    <citation type="submission" date="2023-01" db="EMBL/GenBank/DDBJ databases">
        <title>Cultivation and genomic characterization of new, ubiquitous marine nitrite-oxidizing bacteria from the Nitrospirales.</title>
        <authorList>
            <person name="Mueller A.J."/>
            <person name="Daebeler A."/>
            <person name="Herbold C.W."/>
            <person name="Kirkegaard R.H."/>
            <person name="Daims H."/>
        </authorList>
    </citation>
    <scope>NUCLEOTIDE SEQUENCE [LARGE SCALE GENOMIC DNA]</scope>
    <source>
        <strain evidence="2 3">VA</strain>
    </source>
</reference>
<keyword evidence="3" id="KW-1185">Reference proteome</keyword>
<organism evidence="2 3">
    <name type="scientific">Candidatus Nitrospira allomarina</name>
    <dbReference type="NCBI Taxonomy" id="3020900"/>
    <lineage>
        <taxon>Bacteria</taxon>
        <taxon>Pseudomonadati</taxon>
        <taxon>Nitrospirota</taxon>
        <taxon>Nitrospiria</taxon>
        <taxon>Nitrospirales</taxon>
        <taxon>Nitrospiraceae</taxon>
        <taxon>Nitrospira</taxon>
    </lineage>
</organism>
<dbReference type="AlphaFoldDB" id="A0AA96GE90"/>
<evidence type="ECO:0000256" key="1">
    <source>
        <dbReference type="SAM" id="MobiDB-lite"/>
    </source>
</evidence>
<feature type="compositionally biased region" description="Basic and acidic residues" evidence="1">
    <location>
        <begin position="1"/>
        <end position="22"/>
    </location>
</feature>
<accession>A0AA96GE90</accession>
<proteinExistence type="predicted"/>
<dbReference type="Proteomes" id="UP001302719">
    <property type="component" value="Chromosome"/>
</dbReference>
<evidence type="ECO:0000313" key="2">
    <source>
        <dbReference type="EMBL" id="WNM58385.1"/>
    </source>
</evidence>